<evidence type="ECO:0000256" key="3">
    <source>
        <dbReference type="PROSITE-ProRule" id="PRU10038"/>
    </source>
</evidence>
<dbReference type="Gene3D" id="3.40.50.1820">
    <property type="entry name" value="alpha/beta hydrolase"/>
    <property type="match status" value="1"/>
</dbReference>
<evidence type="ECO:0000313" key="6">
    <source>
        <dbReference type="Proteomes" id="UP000260925"/>
    </source>
</evidence>
<comment type="caution">
    <text evidence="5">The sequence shown here is derived from an EMBL/GenBank/DDBJ whole genome shotgun (WGS) entry which is preliminary data.</text>
</comment>
<feature type="active site" evidence="3">
    <location>
        <position position="182"/>
    </location>
</feature>
<organism evidence="5 6">
    <name type="scientific">Corynebacterium variabile</name>
    <dbReference type="NCBI Taxonomy" id="1727"/>
    <lineage>
        <taxon>Bacteria</taxon>
        <taxon>Bacillati</taxon>
        <taxon>Actinomycetota</taxon>
        <taxon>Actinomycetes</taxon>
        <taxon>Mycobacteriales</taxon>
        <taxon>Corynebacteriaceae</taxon>
        <taxon>Corynebacterium</taxon>
    </lineage>
</organism>
<feature type="domain" description="Alpha/beta hydrolase fold-3" evidence="4">
    <location>
        <begin position="109"/>
        <end position="311"/>
    </location>
</feature>
<evidence type="ECO:0000256" key="1">
    <source>
        <dbReference type="ARBA" id="ARBA00010515"/>
    </source>
</evidence>
<protein>
    <submittedName>
        <fullName evidence="5">Alpha/beta hydrolase</fullName>
    </submittedName>
</protein>
<dbReference type="InterPro" id="IPR013094">
    <property type="entry name" value="AB_hydrolase_3"/>
</dbReference>
<accession>A0A3B9QUD0</accession>
<sequence>MTYGTTAEPANLFPVRSTFFRALRSDPMSLKMKLVAAYLRRTQHPLLASPDKLRRALEQPRTSAPVPHELYQVNHVVSDEVTTPAGTFAVHSLVPATDAPRDTPLDICVYLHGGAYVSGLDVRHWSLISDLAASGTRVIVLDYGLAPEHDAEDALSLLDTVIGDAAAEAERSGHRLRLAGDSAGGGLALGWMLTTGHRDAASAVDRVGLISPWLDVTCSTPGLDALVADDPWLHPAGLRVAGEAWAGGRSLQDPLVSPLAATDSVLASLPQVRVWTGTRDILHADALALDGRLTACGVDHEIRTTPGAVHVHPLTPTPEGRAAQQEVIAWLSGGTDSD</sequence>
<evidence type="ECO:0000259" key="4">
    <source>
        <dbReference type="Pfam" id="PF07859"/>
    </source>
</evidence>
<proteinExistence type="inferred from homology"/>
<dbReference type="PROSITE" id="PS01174">
    <property type="entry name" value="LIPASE_GDXG_SER"/>
    <property type="match status" value="1"/>
</dbReference>
<dbReference type="InterPro" id="IPR033140">
    <property type="entry name" value="Lipase_GDXG_put_SER_AS"/>
</dbReference>
<dbReference type="PANTHER" id="PTHR48081">
    <property type="entry name" value="AB HYDROLASE SUPERFAMILY PROTEIN C4A8.06C"/>
    <property type="match status" value="1"/>
</dbReference>
<dbReference type="GO" id="GO:0016787">
    <property type="term" value="F:hydrolase activity"/>
    <property type="evidence" value="ECO:0007669"/>
    <property type="project" value="UniProtKB-KW"/>
</dbReference>
<dbReference type="AlphaFoldDB" id="A0A3B9QUD0"/>
<dbReference type="SUPFAM" id="SSF53474">
    <property type="entry name" value="alpha/beta-Hydrolases"/>
    <property type="match status" value="1"/>
</dbReference>
<keyword evidence="2 5" id="KW-0378">Hydrolase</keyword>
<gene>
    <name evidence="5" type="ORF">DCL06_06455</name>
</gene>
<dbReference type="InterPro" id="IPR050300">
    <property type="entry name" value="GDXG_lipolytic_enzyme"/>
</dbReference>
<comment type="similarity">
    <text evidence="1">Belongs to the 'GDXG' lipolytic enzyme family.</text>
</comment>
<name>A0A3B9QUD0_9CORY</name>
<evidence type="ECO:0000313" key="5">
    <source>
        <dbReference type="EMBL" id="HAF72562.1"/>
    </source>
</evidence>
<dbReference type="EMBL" id="DMDD01000143">
    <property type="protein sequence ID" value="HAF72562.1"/>
    <property type="molecule type" value="Genomic_DNA"/>
</dbReference>
<evidence type="ECO:0000256" key="2">
    <source>
        <dbReference type="ARBA" id="ARBA00022801"/>
    </source>
</evidence>
<dbReference type="Pfam" id="PF07859">
    <property type="entry name" value="Abhydrolase_3"/>
    <property type="match status" value="1"/>
</dbReference>
<dbReference type="PANTHER" id="PTHR48081:SF8">
    <property type="entry name" value="ALPHA_BETA HYDROLASE FOLD-3 DOMAIN-CONTAINING PROTEIN-RELATED"/>
    <property type="match status" value="1"/>
</dbReference>
<dbReference type="InterPro" id="IPR029058">
    <property type="entry name" value="AB_hydrolase_fold"/>
</dbReference>
<dbReference type="Proteomes" id="UP000260925">
    <property type="component" value="Unassembled WGS sequence"/>
</dbReference>
<reference evidence="5 6" key="1">
    <citation type="journal article" date="2018" name="Nat. Biotechnol.">
        <title>A standardized bacterial taxonomy based on genome phylogeny substantially revises the tree of life.</title>
        <authorList>
            <person name="Parks D.H."/>
            <person name="Chuvochina M."/>
            <person name="Waite D.W."/>
            <person name="Rinke C."/>
            <person name="Skarshewski A."/>
            <person name="Chaumeil P.A."/>
            <person name="Hugenholtz P."/>
        </authorList>
    </citation>
    <scope>NUCLEOTIDE SEQUENCE [LARGE SCALE GENOMIC DNA]</scope>
    <source>
        <strain evidence="5">UBA9851</strain>
    </source>
</reference>